<dbReference type="Proteomes" id="UP001597046">
    <property type="component" value="Unassembled WGS sequence"/>
</dbReference>
<proteinExistence type="predicted"/>
<name>A0ABW3MQI5_9MICO</name>
<organism evidence="2 3">
    <name type="scientific">Terrabacter terrigena</name>
    <dbReference type="NCBI Taxonomy" id="574718"/>
    <lineage>
        <taxon>Bacteria</taxon>
        <taxon>Bacillati</taxon>
        <taxon>Actinomycetota</taxon>
        <taxon>Actinomycetes</taxon>
        <taxon>Micrococcales</taxon>
        <taxon>Intrasporangiaceae</taxon>
        <taxon>Terrabacter</taxon>
    </lineage>
</organism>
<gene>
    <name evidence="2" type="ORF">ACFQ2V_00715</name>
</gene>
<feature type="domain" description="DUF559" evidence="1">
    <location>
        <begin position="225"/>
        <end position="297"/>
    </location>
</feature>
<dbReference type="RefSeq" id="WP_386049996.1">
    <property type="nucleotide sequence ID" value="NZ_JBHTKH010000001.1"/>
</dbReference>
<dbReference type="EMBL" id="JBHTKH010000001">
    <property type="protein sequence ID" value="MFD1052811.1"/>
    <property type="molecule type" value="Genomic_DNA"/>
</dbReference>
<accession>A0ABW3MQI5</accession>
<protein>
    <submittedName>
        <fullName evidence="2">DUF559 domain-containing protein</fullName>
    </submittedName>
</protein>
<evidence type="ECO:0000313" key="2">
    <source>
        <dbReference type="EMBL" id="MFD1052811.1"/>
    </source>
</evidence>
<reference evidence="3" key="1">
    <citation type="journal article" date="2019" name="Int. J. Syst. Evol. Microbiol.">
        <title>The Global Catalogue of Microorganisms (GCM) 10K type strain sequencing project: providing services to taxonomists for standard genome sequencing and annotation.</title>
        <authorList>
            <consortium name="The Broad Institute Genomics Platform"/>
            <consortium name="The Broad Institute Genome Sequencing Center for Infectious Disease"/>
            <person name="Wu L."/>
            <person name="Ma J."/>
        </authorList>
    </citation>
    <scope>NUCLEOTIDE SEQUENCE [LARGE SCALE GENOMIC DNA]</scope>
    <source>
        <strain evidence="3">CCUG 57508</strain>
    </source>
</reference>
<evidence type="ECO:0000313" key="3">
    <source>
        <dbReference type="Proteomes" id="UP001597046"/>
    </source>
</evidence>
<dbReference type="InterPro" id="IPR007569">
    <property type="entry name" value="DUF559"/>
</dbReference>
<evidence type="ECO:0000259" key="1">
    <source>
        <dbReference type="Pfam" id="PF04480"/>
    </source>
</evidence>
<keyword evidence="3" id="KW-1185">Reference proteome</keyword>
<sequence>MERSKRRRLAAELAEAADGVASRAWLAAAGITRHDIRYEVDAGRWRLHGRQTVAVHNGTLGTVARRWSVVFETGSAVAAIDGVTALQHAGLKGYLDEVVHVSAVHNHNTDPLPGAAIHKVIRRVTGELVLAGLPRTTPAVAAIRAAHWARTDRQAALILLMTVQQRLTTPHRLAAAQRLVRGRTRRAFIRAVVRDIAFGVQSLGELDFARMCRSRGLPEPSRQVVRQTPGGRIYLDVAWDDHDLVVEIDGAQHRWGVAVTDDNLRQNDITLSGDRVLRVDVIGLRLETDRFLEQVQRGLSRRRAA</sequence>
<dbReference type="Pfam" id="PF04480">
    <property type="entry name" value="DUF559"/>
    <property type="match status" value="1"/>
</dbReference>
<comment type="caution">
    <text evidence="2">The sequence shown here is derived from an EMBL/GenBank/DDBJ whole genome shotgun (WGS) entry which is preliminary data.</text>
</comment>